<evidence type="ECO:0000313" key="4">
    <source>
        <dbReference type="Proteomes" id="UP000664256"/>
    </source>
</evidence>
<dbReference type="InterPro" id="IPR001509">
    <property type="entry name" value="Epimerase_deHydtase"/>
</dbReference>
<proteinExistence type="inferred from homology"/>
<dbReference type="PRINTS" id="PR01713">
    <property type="entry name" value="NUCEPIMERASE"/>
</dbReference>
<protein>
    <submittedName>
        <fullName evidence="3">SDR family NAD(P)-dependent oxidoreductase</fullName>
    </submittedName>
</protein>
<dbReference type="PANTHER" id="PTHR43000">
    <property type="entry name" value="DTDP-D-GLUCOSE 4,6-DEHYDRATASE-RELATED"/>
    <property type="match status" value="1"/>
</dbReference>
<dbReference type="EMBL" id="JAFLVT010000007">
    <property type="protein sequence ID" value="MBO0448867.1"/>
    <property type="molecule type" value="Genomic_DNA"/>
</dbReference>
<evidence type="ECO:0000256" key="1">
    <source>
        <dbReference type="ARBA" id="ARBA00007637"/>
    </source>
</evidence>
<gene>
    <name evidence="3" type="ORF">JZO76_04885</name>
</gene>
<comment type="similarity">
    <text evidence="1">Belongs to the NAD(P)-dependent epimerase/dehydratase family.</text>
</comment>
<sequence length="313" mass="35264">MKYLITGGAGFIGSSLAKELIKNGHEVTVIDDLSMGKKENLDIERIHFVEGDIRNKELMEKLFNETQFDYVFLLAAIASVADSIQRPIETHEVNLDANLNILELIKEKQKNIRRVVFASSAAVYGDDPSLPKKENSQIKPLSPYAVDKFASEQFVLLYNDLYNVPGSAVRFFNVYGMNQNPQSPYSGVLSIITDRYKQKVAGENAIFNVFGDGKQERDFVFIDDVVQALILVSESKNSRGNVYNVGTGKATSLNKIISIYDDYFQSSLKINYLPTREGDIRYSYSNIDKLKSLGFTPKYSVENGIKLYLENEL</sequence>
<comment type="caution">
    <text evidence="3">The sequence shown here is derived from an EMBL/GenBank/DDBJ whole genome shotgun (WGS) entry which is preliminary data.</text>
</comment>
<dbReference type="InterPro" id="IPR036291">
    <property type="entry name" value="NAD(P)-bd_dom_sf"/>
</dbReference>
<dbReference type="Gene3D" id="3.40.50.720">
    <property type="entry name" value="NAD(P)-binding Rossmann-like Domain"/>
    <property type="match status" value="1"/>
</dbReference>
<accession>A0ABS3H5Y7</accession>
<organism evidence="3 4">
    <name type="scientific">Candidatus Enterococcus myersii</name>
    <dbReference type="NCBI Taxonomy" id="2815322"/>
    <lineage>
        <taxon>Bacteria</taxon>
        <taxon>Bacillati</taxon>
        <taxon>Bacillota</taxon>
        <taxon>Bacilli</taxon>
        <taxon>Lactobacillales</taxon>
        <taxon>Enterococcaceae</taxon>
        <taxon>Enterococcus</taxon>
    </lineage>
</organism>
<reference evidence="3 4" key="1">
    <citation type="submission" date="2021-03" db="EMBL/GenBank/DDBJ databases">
        <title>Enterococcal diversity collection.</title>
        <authorList>
            <person name="Gilmore M.S."/>
            <person name="Schwartzman J."/>
            <person name="Van Tyne D."/>
            <person name="Martin M."/>
            <person name="Earl A.M."/>
            <person name="Manson A.L."/>
            <person name="Straub T."/>
            <person name="Salamzade R."/>
            <person name="Saavedra J."/>
            <person name="Lebreton F."/>
            <person name="Prichula J."/>
            <person name="Schaufler K."/>
            <person name="Gaca A."/>
            <person name="Sgardioli B."/>
            <person name="Wagenaar J."/>
            <person name="Strong T."/>
        </authorList>
    </citation>
    <scope>NUCLEOTIDE SEQUENCE [LARGE SCALE GENOMIC DNA]</scope>
    <source>
        <strain evidence="3 4">MJM12</strain>
    </source>
</reference>
<dbReference type="Pfam" id="PF01370">
    <property type="entry name" value="Epimerase"/>
    <property type="match status" value="1"/>
</dbReference>
<dbReference type="RefSeq" id="WP_206903073.1">
    <property type="nucleotide sequence ID" value="NZ_JAFLVT010000007.1"/>
</dbReference>
<keyword evidence="4" id="KW-1185">Reference proteome</keyword>
<evidence type="ECO:0000259" key="2">
    <source>
        <dbReference type="Pfam" id="PF01370"/>
    </source>
</evidence>
<evidence type="ECO:0000313" key="3">
    <source>
        <dbReference type="EMBL" id="MBO0448867.1"/>
    </source>
</evidence>
<feature type="domain" description="NAD-dependent epimerase/dehydratase" evidence="2">
    <location>
        <begin position="4"/>
        <end position="246"/>
    </location>
</feature>
<name>A0ABS3H5Y7_9ENTE</name>
<dbReference type="Proteomes" id="UP000664256">
    <property type="component" value="Unassembled WGS sequence"/>
</dbReference>
<dbReference type="SUPFAM" id="SSF51735">
    <property type="entry name" value="NAD(P)-binding Rossmann-fold domains"/>
    <property type="match status" value="1"/>
</dbReference>